<evidence type="ECO:0000313" key="10">
    <source>
        <dbReference type="EMBL" id="CAF4403189.1"/>
    </source>
</evidence>
<evidence type="ECO:0000313" key="9">
    <source>
        <dbReference type="EMBL" id="CAF4102491.1"/>
    </source>
</evidence>
<dbReference type="PANTHER" id="PTHR22762:SF165">
    <property type="entry name" value="PUTATIVE (AFU_ORTHOLOGUE AFUA_1G06560)-RELATED"/>
    <property type="match status" value="1"/>
</dbReference>
<dbReference type="InterPro" id="IPR017853">
    <property type="entry name" value="GH"/>
</dbReference>
<dbReference type="InterPro" id="IPR048395">
    <property type="entry name" value="Glyco_hydro_31_C"/>
</dbReference>
<feature type="domain" description="Glycosyl hydrolase family 31 C-terminal" evidence="6">
    <location>
        <begin position="600"/>
        <end position="687"/>
    </location>
</feature>
<dbReference type="InterPro" id="IPR025887">
    <property type="entry name" value="Glyco_hydro_31_N_dom"/>
</dbReference>
<gene>
    <name evidence="8" type="ORF">GPM918_LOCUS38723</name>
    <name evidence="7" type="ORF">OVA965_LOCUS28355</name>
    <name evidence="10" type="ORF">SRO942_LOCUS39567</name>
    <name evidence="9" type="ORF">TMI583_LOCUS29106</name>
</gene>
<evidence type="ECO:0000313" key="7">
    <source>
        <dbReference type="EMBL" id="CAF1297154.1"/>
    </source>
</evidence>
<comment type="caution">
    <text evidence="8">The sequence shown here is derived from an EMBL/GenBank/DDBJ whole genome shotgun (WGS) entry which is preliminary data.</text>
</comment>
<dbReference type="SUPFAM" id="SSF51011">
    <property type="entry name" value="Glycosyl hydrolase domain"/>
    <property type="match status" value="1"/>
</dbReference>
<protein>
    <recommendedName>
        <fullName evidence="12">Glycoside hydrolase family 31 N-terminal domain-containing protein</fullName>
    </recommendedName>
</protein>
<dbReference type="InterPro" id="IPR011013">
    <property type="entry name" value="Gal_mutarotase_sf_dom"/>
</dbReference>
<dbReference type="EMBL" id="CAJOBC010091713">
    <property type="protein sequence ID" value="CAF4403189.1"/>
    <property type="molecule type" value="Genomic_DNA"/>
</dbReference>
<evidence type="ECO:0000256" key="2">
    <source>
        <dbReference type="RuleBase" id="RU361185"/>
    </source>
</evidence>
<organism evidence="8 11">
    <name type="scientific">Didymodactylos carnosus</name>
    <dbReference type="NCBI Taxonomy" id="1234261"/>
    <lineage>
        <taxon>Eukaryota</taxon>
        <taxon>Metazoa</taxon>
        <taxon>Spiralia</taxon>
        <taxon>Gnathifera</taxon>
        <taxon>Rotifera</taxon>
        <taxon>Eurotatoria</taxon>
        <taxon>Bdelloidea</taxon>
        <taxon>Philodinida</taxon>
        <taxon>Philodinidae</taxon>
        <taxon>Didymodactylos</taxon>
    </lineage>
</organism>
<dbReference type="GO" id="GO:0030246">
    <property type="term" value="F:carbohydrate binding"/>
    <property type="evidence" value="ECO:0007669"/>
    <property type="project" value="InterPro"/>
</dbReference>
<evidence type="ECO:0000259" key="4">
    <source>
        <dbReference type="Pfam" id="PF13802"/>
    </source>
</evidence>
<dbReference type="InterPro" id="IPR000322">
    <property type="entry name" value="Glyco_hydro_31_TIM"/>
</dbReference>
<evidence type="ECO:0000313" key="8">
    <source>
        <dbReference type="EMBL" id="CAF1542694.1"/>
    </source>
</evidence>
<feature type="domain" description="Glycoside hydrolase family 31 N-terminal" evidence="4">
    <location>
        <begin position="37"/>
        <end position="219"/>
    </location>
</feature>
<keyword evidence="2" id="KW-0378">Hydrolase</keyword>
<dbReference type="PANTHER" id="PTHR22762">
    <property type="entry name" value="ALPHA-GLUCOSIDASE"/>
    <property type="match status" value="1"/>
</dbReference>
<reference evidence="8" key="1">
    <citation type="submission" date="2021-02" db="EMBL/GenBank/DDBJ databases">
        <authorList>
            <person name="Nowell W R."/>
        </authorList>
    </citation>
    <scope>NUCLEOTIDE SEQUENCE</scope>
</reference>
<dbReference type="EMBL" id="CAJOBA010040874">
    <property type="protein sequence ID" value="CAF4102491.1"/>
    <property type="molecule type" value="Genomic_DNA"/>
</dbReference>
<keyword evidence="2" id="KW-0326">Glycosidase</keyword>
<dbReference type="CDD" id="cd14752">
    <property type="entry name" value="GH31_N"/>
    <property type="match status" value="1"/>
</dbReference>
<dbReference type="EMBL" id="CAJNOQ010026065">
    <property type="protein sequence ID" value="CAF1542694.1"/>
    <property type="molecule type" value="Genomic_DNA"/>
</dbReference>
<dbReference type="Proteomes" id="UP000681722">
    <property type="component" value="Unassembled WGS sequence"/>
</dbReference>
<dbReference type="Proteomes" id="UP000677228">
    <property type="component" value="Unassembled WGS sequence"/>
</dbReference>
<accession>A0A815WBE6</accession>
<evidence type="ECO:0008006" key="12">
    <source>
        <dbReference type="Google" id="ProtNLM"/>
    </source>
</evidence>
<evidence type="ECO:0000256" key="1">
    <source>
        <dbReference type="ARBA" id="ARBA00007806"/>
    </source>
</evidence>
<name>A0A815WBE6_9BILA</name>
<comment type="similarity">
    <text evidence="1 2">Belongs to the glycosyl hydrolase 31 family.</text>
</comment>
<sequence length="768" mass="89043">MISDVVSSEAIQQSSPLQYEIINNSIIFTHQNDTKYVITIVEENIVRIRVWPQGKPLTERTWSIINSSQAEDVPFEGNKRHDDIISMKINYTVDKTNLTVFTGNLKLEINLYRKFAITWKNASSDLILATDNHLIPYEFTPSRRHTLSRFPNEYYYGLGEKSGPMVKNGRRYRMRNTDAFGYNAELSDPLYKHIPFYITLRECEGFGLFYDTSFDCTFDFGCEIDNYYGDIRYFETVDYDLDYYFIYGPLISNVVERFTNLTGRPPLPPKWTLGYLGSAMKYTDAPNAQEMLAEFVKKCEQTNITCTGFHLSSGYSMSDDGKRYVFVWNKSRIPLPSKMTETFHNTNMKVIANIKPALLNTHPLYEECHQLFIKNRLTNEPDLQPFWGGTGSHLDFTNPETILWWQKKIQEQLLFYGVDYTWNDNNEFNIRDSQARCNNFGHSLPIEGLRPIQTLLMVKASYDAQIKNNSILRPFVLSRAGSPGLQRYAWTWTGDNRCSYHTLKYNIPMGLGLSISGISFYGNDVGGFTGDIPSPALFVRWVQNGIFYPRFCVHSWRINGEENALWMFPNMLPIIHEALNFRTSLLPYLYCLLWETSQTGSPVTRPTVYHYQHDPNCYEQSYEFLLGKWLLVASVYEENATKRIIYLPIGNGWYNFHTGTFYNGGQTVTIDSPLNVFPLFAREGALIPMRRNDRLEIHAFSYQINGTTTFPFYDDDGITFEHKQGQFKLHTLSLHCNENQIQVSSDGLDVDWIFYGSERENSRSVLYK</sequence>
<dbReference type="InterPro" id="IPR013780">
    <property type="entry name" value="Glyco_hydro_b"/>
</dbReference>
<evidence type="ECO:0000259" key="3">
    <source>
        <dbReference type="Pfam" id="PF01055"/>
    </source>
</evidence>
<dbReference type="CDD" id="cd06599">
    <property type="entry name" value="GH31_glycosidase_Aec37"/>
    <property type="match status" value="1"/>
</dbReference>
<dbReference type="Proteomes" id="UP000663829">
    <property type="component" value="Unassembled WGS sequence"/>
</dbReference>
<dbReference type="Gene3D" id="2.60.40.1760">
    <property type="entry name" value="glycosyl hydrolase (family 31)"/>
    <property type="match status" value="1"/>
</dbReference>
<dbReference type="GO" id="GO:0005975">
    <property type="term" value="P:carbohydrate metabolic process"/>
    <property type="evidence" value="ECO:0007669"/>
    <property type="project" value="InterPro"/>
</dbReference>
<feature type="domain" description="DUF5110" evidence="5">
    <location>
        <begin position="695"/>
        <end position="744"/>
    </location>
</feature>
<feature type="domain" description="Glycoside hydrolase family 31 TIM barrel" evidence="3">
    <location>
        <begin position="265"/>
        <end position="590"/>
    </location>
</feature>
<evidence type="ECO:0000259" key="6">
    <source>
        <dbReference type="Pfam" id="PF21365"/>
    </source>
</evidence>
<dbReference type="Gene3D" id="3.20.20.80">
    <property type="entry name" value="Glycosidases"/>
    <property type="match status" value="1"/>
</dbReference>
<proteinExistence type="inferred from homology"/>
<dbReference type="Pfam" id="PF01055">
    <property type="entry name" value="Glyco_hydro_31_2nd"/>
    <property type="match status" value="1"/>
</dbReference>
<dbReference type="Pfam" id="PF17137">
    <property type="entry name" value="DUF5110"/>
    <property type="match status" value="1"/>
</dbReference>
<dbReference type="Proteomes" id="UP000682733">
    <property type="component" value="Unassembled WGS sequence"/>
</dbReference>
<dbReference type="Pfam" id="PF13802">
    <property type="entry name" value="Gal_mutarotas_2"/>
    <property type="match status" value="1"/>
</dbReference>
<dbReference type="GO" id="GO:0090599">
    <property type="term" value="F:alpha-glucosidase activity"/>
    <property type="evidence" value="ECO:0007669"/>
    <property type="project" value="UniProtKB-ARBA"/>
</dbReference>
<dbReference type="SUPFAM" id="SSF74650">
    <property type="entry name" value="Galactose mutarotase-like"/>
    <property type="match status" value="1"/>
</dbReference>
<dbReference type="OrthoDB" id="1334205at2759"/>
<dbReference type="AlphaFoldDB" id="A0A815WBE6"/>
<evidence type="ECO:0000313" key="11">
    <source>
        <dbReference type="Proteomes" id="UP000663829"/>
    </source>
</evidence>
<dbReference type="EMBL" id="CAJNOK010019299">
    <property type="protein sequence ID" value="CAF1297154.1"/>
    <property type="molecule type" value="Genomic_DNA"/>
</dbReference>
<dbReference type="Pfam" id="PF21365">
    <property type="entry name" value="Glyco_hydro_31_3rd"/>
    <property type="match status" value="1"/>
</dbReference>
<dbReference type="SUPFAM" id="SSF51445">
    <property type="entry name" value="(Trans)glycosidases"/>
    <property type="match status" value="1"/>
</dbReference>
<keyword evidence="11" id="KW-1185">Reference proteome</keyword>
<dbReference type="InterPro" id="IPR033403">
    <property type="entry name" value="DUF5110"/>
</dbReference>
<evidence type="ECO:0000259" key="5">
    <source>
        <dbReference type="Pfam" id="PF17137"/>
    </source>
</evidence>
<dbReference type="Gene3D" id="2.60.40.1180">
    <property type="entry name" value="Golgi alpha-mannosidase II"/>
    <property type="match status" value="2"/>
</dbReference>